<keyword evidence="2" id="KW-1185">Reference proteome</keyword>
<organism evidence="1 2">
    <name type="scientific">Metabacillus endolithicus</name>
    <dbReference type="NCBI Taxonomy" id="1535204"/>
    <lineage>
        <taxon>Bacteria</taxon>
        <taxon>Bacillati</taxon>
        <taxon>Bacillota</taxon>
        <taxon>Bacilli</taxon>
        <taxon>Bacillales</taxon>
        <taxon>Bacillaceae</taxon>
        <taxon>Metabacillus</taxon>
    </lineage>
</organism>
<reference evidence="2" key="1">
    <citation type="journal article" date="2019" name="Int. J. Syst. Evol. Microbiol.">
        <title>The Global Catalogue of Microorganisms (GCM) 10K type strain sequencing project: providing services to taxonomists for standard genome sequencing and annotation.</title>
        <authorList>
            <consortium name="The Broad Institute Genomics Platform"/>
            <consortium name="The Broad Institute Genome Sequencing Center for Infectious Disease"/>
            <person name="Wu L."/>
            <person name="Ma J."/>
        </authorList>
    </citation>
    <scope>NUCLEOTIDE SEQUENCE [LARGE SCALE GENOMIC DNA]</scope>
    <source>
        <strain evidence="2">CGMCC 1.15474</strain>
    </source>
</reference>
<dbReference type="Proteomes" id="UP001597318">
    <property type="component" value="Unassembled WGS sequence"/>
</dbReference>
<evidence type="ECO:0000313" key="1">
    <source>
        <dbReference type="EMBL" id="MFD2212630.1"/>
    </source>
</evidence>
<dbReference type="RefSeq" id="WP_247342052.1">
    <property type="nucleotide sequence ID" value="NZ_CP095550.1"/>
</dbReference>
<dbReference type="EMBL" id="JBHUIK010000001">
    <property type="protein sequence ID" value="MFD2212630.1"/>
    <property type="molecule type" value="Genomic_DNA"/>
</dbReference>
<accession>A0ABW5BT44</accession>
<proteinExistence type="predicted"/>
<protein>
    <submittedName>
        <fullName evidence="1">Uncharacterized protein</fullName>
    </submittedName>
</protein>
<comment type="caution">
    <text evidence="1">The sequence shown here is derived from an EMBL/GenBank/DDBJ whole genome shotgun (WGS) entry which is preliminary data.</text>
</comment>
<name>A0ABW5BT44_9BACI</name>
<sequence length="164" mass="19208">MEKVKSVILDGEEIHVFNSAIYLFETNTTVTLELNVIVSEIVTNKYKHVDNLIVEIELEDGRMINSIMSVTVMQGRLPQLHIFCDIDDLDEYKGLSILNENNSSFPDIEEGITLEEIRKVEMPLEDITLKLKLPIEQVEWLRKLKKKEVTDMMEEFLIYYRKNE</sequence>
<gene>
    <name evidence="1" type="ORF">ACFSKK_02760</name>
</gene>
<evidence type="ECO:0000313" key="2">
    <source>
        <dbReference type="Proteomes" id="UP001597318"/>
    </source>
</evidence>